<organism evidence="1 2">
    <name type="scientific">Trichostrongylus colubriformis</name>
    <name type="common">Black scour worm</name>
    <dbReference type="NCBI Taxonomy" id="6319"/>
    <lineage>
        <taxon>Eukaryota</taxon>
        <taxon>Metazoa</taxon>
        <taxon>Ecdysozoa</taxon>
        <taxon>Nematoda</taxon>
        <taxon>Chromadorea</taxon>
        <taxon>Rhabditida</taxon>
        <taxon>Rhabditina</taxon>
        <taxon>Rhabditomorpha</taxon>
        <taxon>Strongyloidea</taxon>
        <taxon>Trichostrongylidae</taxon>
        <taxon>Trichostrongylus</taxon>
    </lineage>
</organism>
<sequence length="92" mass="10058">MINVPNGLDILAELLENSHITSTICQANIVISQKSPEDAWLLASLLSKSLEATSFLPVSSHTSPGKYCRLLLVNTSPRCTKLYSFIDPVVIE</sequence>
<comment type="caution">
    <text evidence="1">The sequence shown here is derived from an EMBL/GenBank/DDBJ whole genome shotgun (WGS) entry which is preliminary data.</text>
</comment>
<dbReference type="EMBL" id="WIXE01002462">
    <property type="protein sequence ID" value="KAK5984785.1"/>
    <property type="molecule type" value="Genomic_DNA"/>
</dbReference>
<dbReference type="AlphaFoldDB" id="A0AAN8G221"/>
<name>A0AAN8G221_TRICO</name>
<evidence type="ECO:0000313" key="2">
    <source>
        <dbReference type="Proteomes" id="UP001331761"/>
    </source>
</evidence>
<reference evidence="1 2" key="1">
    <citation type="submission" date="2019-10" db="EMBL/GenBank/DDBJ databases">
        <title>Assembly and Annotation for the nematode Trichostrongylus colubriformis.</title>
        <authorList>
            <person name="Martin J."/>
        </authorList>
    </citation>
    <scope>NUCLEOTIDE SEQUENCE [LARGE SCALE GENOMIC DNA]</scope>
    <source>
        <strain evidence="1">G859</strain>
        <tissue evidence="1">Whole worm</tissue>
    </source>
</reference>
<protein>
    <submittedName>
        <fullName evidence="1">Uncharacterized protein</fullName>
    </submittedName>
</protein>
<evidence type="ECO:0000313" key="1">
    <source>
        <dbReference type="EMBL" id="KAK5984785.1"/>
    </source>
</evidence>
<gene>
    <name evidence="1" type="ORF">GCK32_019477</name>
</gene>
<accession>A0AAN8G221</accession>
<proteinExistence type="predicted"/>
<keyword evidence="2" id="KW-1185">Reference proteome</keyword>
<dbReference type="Proteomes" id="UP001331761">
    <property type="component" value="Unassembled WGS sequence"/>
</dbReference>